<keyword evidence="1" id="KW-0732">Signal</keyword>
<proteinExistence type="predicted"/>
<sequence length="364" mass="38924">MLYRRCCLWTLRTVSFDEAKSTPPVLDSRTMKPTAVRLAAIAIATFAPIATTAQSRLLVVSQRDQTFHVYDPETLTEVASAKEDGGADAGHEVIATVDGKTAFVPLYGNSGVGKPGTDGDHIQVFDIATAKPVGTIAFPHGVRPHKPIWDTHTGMLLVTTEIDKTVSVVDPRSMKVVGSIPTGAKQSHMITLLPDGKKLYSANVGPGTVSVMDVPGRKFLKTIPISSNTQRISNSNDGKWVFTADQTTPELVVIDTKTDTIAKRIKLPGVGYGTAPTVDGKSLLVTMDGQPAIAVVDLKSMEVVKSVETPKGINEVVVSPDGKFAYATSAKTDHLVRIDLGTFKVTKDVTTGKFPDGLWLTAEK</sequence>
<evidence type="ECO:0000256" key="1">
    <source>
        <dbReference type="ARBA" id="ARBA00022729"/>
    </source>
</evidence>
<dbReference type="EMBL" id="FNSD01000001">
    <property type="protein sequence ID" value="SEC24039.1"/>
    <property type="molecule type" value="Genomic_DNA"/>
</dbReference>
<dbReference type="PANTHER" id="PTHR47197">
    <property type="entry name" value="PROTEIN NIRF"/>
    <property type="match status" value="1"/>
</dbReference>
<gene>
    <name evidence="3" type="ORF">SAMN05443244_2988</name>
</gene>
<dbReference type="InterPro" id="IPR011048">
    <property type="entry name" value="Haem_d1_sf"/>
</dbReference>
<name>A0A1H4QWI4_9BACT</name>
<organism evidence="3 4">
    <name type="scientific">Terriglobus roseus</name>
    <dbReference type="NCBI Taxonomy" id="392734"/>
    <lineage>
        <taxon>Bacteria</taxon>
        <taxon>Pseudomonadati</taxon>
        <taxon>Acidobacteriota</taxon>
        <taxon>Terriglobia</taxon>
        <taxon>Terriglobales</taxon>
        <taxon>Acidobacteriaceae</taxon>
        <taxon>Terriglobus</taxon>
    </lineage>
</organism>
<dbReference type="Proteomes" id="UP000182409">
    <property type="component" value="Unassembled WGS sequence"/>
</dbReference>
<dbReference type="Gene3D" id="2.130.10.10">
    <property type="entry name" value="YVTN repeat-like/Quinoprotein amine dehydrogenase"/>
    <property type="match status" value="3"/>
</dbReference>
<dbReference type="InterPro" id="IPR015943">
    <property type="entry name" value="WD40/YVTN_repeat-like_dom_sf"/>
</dbReference>
<feature type="domain" description="YNCE-like beta-propeller" evidence="2">
    <location>
        <begin position="279"/>
        <end position="360"/>
    </location>
</feature>
<protein>
    <submittedName>
        <fullName evidence="3">40-residue YVTN family beta-propeller repeat-containing protein</fullName>
    </submittedName>
</protein>
<evidence type="ECO:0000313" key="4">
    <source>
        <dbReference type="Proteomes" id="UP000182409"/>
    </source>
</evidence>
<dbReference type="InterPro" id="IPR051200">
    <property type="entry name" value="Host-pathogen_enzymatic-act"/>
</dbReference>
<accession>A0A1H4QWI4</accession>
<evidence type="ECO:0000313" key="3">
    <source>
        <dbReference type="EMBL" id="SEC24039.1"/>
    </source>
</evidence>
<dbReference type="PANTHER" id="PTHR47197:SF3">
    <property type="entry name" value="DIHYDRO-HEME D1 DEHYDROGENASE"/>
    <property type="match status" value="1"/>
</dbReference>
<evidence type="ECO:0000259" key="2">
    <source>
        <dbReference type="Pfam" id="PF21783"/>
    </source>
</evidence>
<dbReference type="Pfam" id="PF21783">
    <property type="entry name" value="YNCE"/>
    <property type="match status" value="1"/>
</dbReference>
<reference evidence="3 4" key="1">
    <citation type="submission" date="2016-10" db="EMBL/GenBank/DDBJ databases">
        <authorList>
            <person name="de Groot N.N."/>
        </authorList>
    </citation>
    <scope>NUCLEOTIDE SEQUENCE [LARGE SCALE GENOMIC DNA]</scope>
    <source>
        <strain evidence="3 4">AB35.6</strain>
    </source>
</reference>
<dbReference type="InterPro" id="IPR048433">
    <property type="entry name" value="YNCE-like_beta-prop"/>
</dbReference>
<dbReference type="AlphaFoldDB" id="A0A1H4QWI4"/>
<dbReference type="SUPFAM" id="SSF51004">
    <property type="entry name" value="C-terminal (heme d1) domain of cytochrome cd1-nitrite reductase"/>
    <property type="match status" value="1"/>
</dbReference>